<evidence type="ECO:0000313" key="2">
    <source>
        <dbReference type="Proteomes" id="UP000317624"/>
    </source>
</evidence>
<evidence type="ECO:0000313" key="1">
    <source>
        <dbReference type="EMBL" id="TVT40638.1"/>
    </source>
</evidence>
<dbReference type="Proteomes" id="UP000317624">
    <property type="component" value="Unassembled WGS sequence"/>
</dbReference>
<name>A0A558BVU0_9BACT</name>
<sequence>MLPSTQVVHFENAAGYLQAQPQYYVLVCYHAGPRQGTDLAVLLAQAGALLRAKGWHCILSDQRLMAPYSLVEEAWVHAF</sequence>
<accession>A0A558BVU0</accession>
<comment type="caution">
    <text evidence="1">The sequence shown here is derived from an EMBL/GenBank/DDBJ whole genome shotgun (WGS) entry which is preliminary data.</text>
</comment>
<proteinExistence type="predicted"/>
<reference evidence="1 2" key="1">
    <citation type="submission" date="2019-07" db="EMBL/GenBank/DDBJ databases">
        <title>Hymenobacter sp. straun FUR1 Genome sequencing and assembly.</title>
        <authorList>
            <person name="Chhetri G."/>
        </authorList>
    </citation>
    <scope>NUCLEOTIDE SEQUENCE [LARGE SCALE GENOMIC DNA]</scope>
    <source>
        <strain evidence="1 2">Fur1</strain>
    </source>
</reference>
<organism evidence="1 2">
    <name type="scientific">Hymenobacter setariae</name>
    <dbReference type="NCBI Taxonomy" id="2594794"/>
    <lineage>
        <taxon>Bacteria</taxon>
        <taxon>Pseudomonadati</taxon>
        <taxon>Bacteroidota</taxon>
        <taxon>Cytophagia</taxon>
        <taxon>Cytophagales</taxon>
        <taxon>Hymenobacteraceae</taxon>
        <taxon>Hymenobacter</taxon>
    </lineage>
</organism>
<keyword evidence="2" id="KW-1185">Reference proteome</keyword>
<gene>
    <name evidence="1" type="ORF">FNT36_14310</name>
</gene>
<dbReference type="EMBL" id="VMRJ01000003">
    <property type="protein sequence ID" value="TVT40638.1"/>
    <property type="molecule type" value="Genomic_DNA"/>
</dbReference>
<protein>
    <submittedName>
        <fullName evidence="1">Uncharacterized protein</fullName>
    </submittedName>
</protein>
<dbReference type="AlphaFoldDB" id="A0A558BVU0"/>